<feature type="region of interest" description="Disordered" evidence="1">
    <location>
        <begin position="457"/>
        <end position="479"/>
    </location>
</feature>
<accession>W4JRI2</accession>
<dbReference type="OrthoDB" id="5345779at2759"/>
<reference evidence="2 3" key="1">
    <citation type="journal article" date="2012" name="New Phytol.">
        <title>Insight into trade-off between wood decay and parasitism from the genome of a fungal forest pathogen.</title>
        <authorList>
            <person name="Olson A."/>
            <person name="Aerts A."/>
            <person name="Asiegbu F."/>
            <person name="Belbahri L."/>
            <person name="Bouzid O."/>
            <person name="Broberg A."/>
            <person name="Canback B."/>
            <person name="Coutinho P.M."/>
            <person name="Cullen D."/>
            <person name="Dalman K."/>
            <person name="Deflorio G."/>
            <person name="van Diepen L.T."/>
            <person name="Dunand C."/>
            <person name="Duplessis S."/>
            <person name="Durling M."/>
            <person name="Gonthier P."/>
            <person name="Grimwood J."/>
            <person name="Fossdal C.G."/>
            <person name="Hansson D."/>
            <person name="Henrissat B."/>
            <person name="Hietala A."/>
            <person name="Himmelstrand K."/>
            <person name="Hoffmeister D."/>
            <person name="Hogberg N."/>
            <person name="James T.Y."/>
            <person name="Karlsson M."/>
            <person name="Kohler A."/>
            <person name="Kues U."/>
            <person name="Lee Y.H."/>
            <person name="Lin Y.C."/>
            <person name="Lind M."/>
            <person name="Lindquist E."/>
            <person name="Lombard V."/>
            <person name="Lucas S."/>
            <person name="Lunden K."/>
            <person name="Morin E."/>
            <person name="Murat C."/>
            <person name="Park J."/>
            <person name="Raffaello T."/>
            <person name="Rouze P."/>
            <person name="Salamov A."/>
            <person name="Schmutz J."/>
            <person name="Solheim H."/>
            <person name="Stahlberg J."/>
            <person name="Velez H."/>
            <person name="de Vries R.P."/>
            <person name="Wiebenga A."/>
            <person name="Woodward S."/>
            <person name="Yakovlev I."/>
            <person name="Garbelotto M."/>
            <person name="Martin F."/>
            <person name="Grigoriev I.V."/>
            <person name="Stenlid J."/>
        </authorList>
    </citation>
    <scope>NUCLEOTIDE SEQUENCE [LARGE SCALE GENOMIC DNA]</scope>
    <source>
        <strain evidence="2 3">TC 32-1</strain>
    </source>
</reference>
<evidence type="ECO:0000313" key="3">
    <source>
        <dbReference type="Proteomes" id="UP000030671"/>
    </source>
</evidence>
<dbReference type="Gene3D" id="3.80.10.10">
    <property type="entry name" value="Ribonuclease Inhibitor"/>
    <property type="match status" value="1"/>
</dbReference>
<dbReference type="STRING" id="747525.W4JRI2"/>
<evidence type="ECO:0000313" key="2">
    <source>
        <dbReference type="EMBL" id="ETW76182.1"/>
    </source>
</evidence>
<dbReference type="KEGG" id="hir:HETIRDRAFT_329596"/>
<sequence length="510" mass="58173">MSHFSVPAEILVQIFELAIDDDGLFNHTLPTVMSESCWELDRYEDQWTLISPVNALHRKQQRTYAAIKALLYTCRQWYRVGYHLLFRFLFVVEPSKLPSLCFALDRNSSLGWYVRRLHIYRFYATRRSTLSELEVMVVSIIHQCPNLESFTVDWPIAPSFFPIADALCTFSTKSLRSIHWSLTPAALPRLIWALDSLPSLVSAFINLDPPPQSTLVGDADDKTLLLGSAGGLAITMPSLKQLDLRGVSTDFLEQLIGWTLPVLESFSLDFVAQRHVLPDIIGFLKQHGSGLTFLDLNTIPAFDLSSVLDLCPVLTTFCFNPDWRLPFHAEANSANPNAPQPTLLRTPHAHITHIGLHQLLHAFTPSVPRGMVPILSPVATYLIQRTNDLTFTQLTRRFLPSLKVIRVLNRTLLRELEKSDGPEHKNGCFDRWRRWDEQCRREGVRLEDCTGALLGDLPDYEEEESDSEDEEDETVQPSNVSELKLLLEECRKMTLGRQEPMIFPPPPMRW</sequence>
<dbReference type="HOGENOM" id="CLU_011577_1_0_1"/>
<gene>
    <name evidence="2" type="ORF">HETIRDRAFT_329596</name>
</gene>
<dbReference type="InParanoid" id="W4JRI2"/>
<dbReference type="AlphaFoldDB" id="W4JRI2"/>
<name>W4JRI2_HETIT</name>
<dbReference type="eggNOG" id="ENOG502SJD8">
    <property type="taxonomic scope" value="Eukaryota"/>
</dbReference>
<dbReference type="InterPro" id="IPR032675">
    <property type="entry name" value="LRR_dom_sf"/>
</dbReference>
<feature type="compositionally biased region" description="Acidic residues" evidence="1">
    <location>
        <begin position="458"/>
        <end position="474"/>
    </location>
</feature>
<organism evidence="2 3">
    <name type="scientific">Heterobasidion irregulare (strain TC 32-1)</name>
    <dbReference type="NCBI Taxonomy" id="747525"/>
    <lineage>
        <taxon>Eukaryota</taxon>
        <taxon>Fungi</taxon>
        <taxon>Dikarya</taxon>
        <taxon>Basidiomycota</taxon>
        <taxon>Agaricomycotina</taxon>
        <taxon>Agaricomycetes</taxon>
        <taxon>Russulales</taxon>
        <taxon>Bondarzewiaceae</taxon>
        <taxon>Heterobasidion</taxon>
        <taxon>Heterobasidion annosum species complex</taxon>
    </lineage>
</organism>
<dbReference type="RefSeq" id="XP_009552393.1">
    <property type="nucleotide sequence ID" value="XM_009554098.1"/>
</dbReference>
<dbReference type="EMBL" id="KI925465">
    <property type="protein sequence ID" value="ETW76182.1"/>
    <property type="molecule type" value="Genomic_DNA"/>
</dbReference>
<dbReference type="Proteomes" id="UP000030671">
    <property type="component" value="Unassembled WGS sequence"/>
</dbReference>
<evidence type="ECO:0008006" key="4">
    <source>
        <dbReference type="Google" id="ProtNLM"/>
    </source>
</evidence>
<keyword evidence="3" id="KW-1185">Reference proteome</keyword>
<dbReference type="GeneID" id="20671507"/>
<protein>
    <recommendedName>
        <fullName evidence="4">F-box domain-containing protein</fullName>
    </recommendedName>
</protein>
<proteinExistence type="predicted"/>
<evidence type="ECO:0000256" key="1">
    <source>
        <dbReference type="SAM" id="MobiDB-lite"/>
    </source>
</evidence>